<proteinExistence type="predicted"/>
<organism evidence="1">
    <name type="scientific">hydrocarbon metagenome</name>
    <dbReference type="NCBI Taxonomy" id="938273"/>
    <lineage>
        <taxon>unclassified sequences</taxon>
        <taxon>metagenomes</taxon>
        <taxon>ecological metagenomes</taxon>
    </lineage>
</organism>
<gene>
    <name evidence="1" type="ORF">ASZ90_015425</name>
</gene>
<name>A0A0W8F218_9ZZZZ</name>
<sequence length="63" mass="6947">MVSRSNPGISLQTEKIVSGCPGQESIVPGEKRLVSRKWRGVSPHLPAFLFTQQHKKAGLPHSR</sequence>
<evidence type="ECO:0000313" key="1">
    <source>
        <dbReference type="EMBL" id="KUG14927.1"/>
    </source>
</evidence>
<reference evidence="1" key="1">
    <citation type="journal article" date="2015" name="Proc. Natl. Acad. Sci. U.S.A.">
        <title>Networks of energetic and metabolic interactions define dynamics in microbial communities.</title>
        <authorList>
            <person name="Embree M."/>
            <person name="Liu J.K."/>
            <person name="Al-Bassam M.M."/>
            <person name="Zengler K."/>
        </authorList>
    </citation>
    <scope>NUCLEOTIDE SEQUENCE</scope>
</reference>
<protein>
    <submittedName>
        <fullName evidence="1">Uncharacterized protein</fullName>
    </submittedName>
</protein>
<dbReference type="AlphaFoldDB" id="A0A0W8F218"/>
<accession>A0A0W8F218</accession>
<comment type="caution">
    <text evidence="1">The sequence shown here is derived from an EMBL/GenBank/DDBJ whole genome shotgun (WGS) entry which is preliminary data.</text>
</comment>
<dbReference type="EMBL" id="LNQE01001604">
    <property type="protein sequence ID" value="KUG14927.1"/>
    <property type="molecule type" value="Genomic_DNA"/>
</dbReference>